<keyword evidence="3" id="KW-1133">Transmembrane helix</keyword>
<evidence type="ECO:0000313" key="4">
    <source>
        <dbReference type="EMBL" id="MBB4675035.1"/>
    </source>
</evidence>
<dbReference type="SUPFAM" id="SSF51735">
    <property type="entry name" value="NAD(P)-binding Rossmann-fold domains"/>
    <property type="match status" value="1"/>
</dbReference>
<sequence>MNYSGKKAVVTGGTHGIGLAVVKALLDGGAEVVLTGRDERNIEAARTELAGRPAHVVRSDAASLADITALGDLVERTLGPVDLVLVNHGYAETGPLASVTEAAYDRMLDVNAKGAFFTAQRLAPLIRPGGALVFTGAVLVGMGWPDSSVATMAKAAVHALAQSLAAELLPRGIRVNTVSPGFTLTPTMGFAAMTAAEQAANLEAGNALTPMGRHGTPEEIAAAVLFLAFAATFSTGIVLSADGGLGHVEKT</sequence>
<accession>A0A7W7FRK7</accession>
<keyword evidence="3" id="KW-0812">Transmembrane</keyword>
<dbReference type="PANTHER" id="PTHR43669:SF3">
    <property type="entry name" value="ALCOHOL DEHYDROGENASE, PUTATIVE (AFU_ORTHOLOGUE AFUA_3G03445)-RELATED"/>
    <property type="match status" value="1"/>
</dbReference>
<dbReference type="EMBL" id="JACHMH010000001">
    <property type="protein sequence ID" value="MBB4675035.1"/>
    <property type="molecule type" value="Genomic_DNA"/>
</dbReference>
<reference evidence="4 5" key="1">
    <citation type="submission" date="2020-08" db="EMBL/GenBank/DDBJ databases">
        <title>Sequencing the genomes of 1000 actinobacteria strains.</title>
        <authorList>
            <person name="Klenk H.-P."/>
        </authorList>
    </citation>
    <scope>NUCLEOTIDE SEQUENCE [LARGE SCALE GENOMIC DNA]</scope>
    <source>
        <strain evidence="4 5">DSM 44230</strain>
    </source>
</reference>
<evidence type="ECO:0000313" key="5">
    <source>
        <dbReference type="Proteomes" id="UP000533598"/>
    </source>
</evidence>
<protein>
    <submittedName>
        <fullName evidence="4">NAD(P)-dependent dehydrogenase (Short-subunit alcohol dehydrogenase family)</fullName>
    </submittedName>
</protein>
<keyword evidence="5" id="KW-1185">Reference proteome</keyword>
<gene>
    <name evidence="4" type="ORF">HNR67_001153</name>
</gene>
<keyword evidence="2" id="KW-0560">Oxidoreductase</keyword>
<dbReference type="InterPro" id="IPR002347">
    <property type="entry name" value="SDR_fam"/>
</dbReference>
<comment type="caution">
    <text evidence="4">The sequence shown here is derived from an EMBL/GenBank/DDBJ whole genome shotgun (WGS) entry which is preliminary data.</text>
</comment>
<keyword evidence="3" id="KW-0472">Membrane</keyword>
<evidence type="ECO:0000256" key="2">
    <source>
        <dbReference type="ARBA" id="ARBA00023002"/>
    </source>
</evidence>
<dbReference type="Gene3D" id="3.40.50.720">
    <property type="entry name" value="NAD(P)-binding Rossmann-like Domain"/>
    <property type="match status" value="1"/>
</dbReference>
<dbReference type="Pfam" id="PF13561">
    <property type="entry name" value="adh_short_C2"/>
    <property type="match status" value="1"/>
</dbReference>
<evidence type="ECO:0000256" key="1">
    <source>
        <dbReference type="ARBA" id="ARBA00006484"/>
    </source>
</evidence>
<dbReference type="InterPro" id="IPR036291">
    <property type="entry name" value="NAD(P)-bd_dom_sf"/>
</dbReference>
<dbReference type="GO" id="GO:0016491">
    <property type="term" value="F:oxidoreductase activity"/>
    <property type="evidence" value="ECO:0007669"/>
    <property type="project" value="UniProtKB-KW"/>
</dbReference>
<name>A0A7W7FRK7_9PSEU</name>
<dbReference type="AlphaFoldDB" id="A0A7W7FRK7"/>
<feature type="transmembrane region" description="Helical" evidence="3">
    <location>
        <begin position="220"/>
        <end position="241"/>
    </location>
</feature>
<comment type="similarity">
    <text evidence="1">Belongs to the short-chain dehydrogenases/reductases (SDR) family.</text>
</comment>
<dbReference type="CDD" id="cd05233">
    <property type="entry name" value="SDR_c"/>
    <property type="match status" value="1"/>
</dbReference>
<dbReference type="Proteomes" id="UP000533598">
    <property type="component" value="Unassembled WGS sequence"/>
</dbReference>
<dbReference type="PRINTS" id="PR00081">
    <property type="entry name" value="GDHRDH"/>
</dbReference>
<proteinExistence type="inferred from homology"/>
<dbReference type="RefSeq" id="WP_185001072.1">
    <property type="nucleotide sequence ID" value="NZ_BAAAUI010000033.1"/>
</dbReference>
<evidence type="ECO:0000256" key="3">
    <source>
        <dbReference type="SAM" id="Phobius"/>
    </source>
</evidence>
<dbReference type="PANTHER" id="PTHR43669">
    <property type="entry name" value="5-KETO-D-GLUCONATE 5-REDUCTASE"/>
    <property type="match status" value="1"/>
</dbReference>
<dbReference type="FunFam" id="3.40.50.720:FF:000084">
    <property type="entry name" value="Short-chain dehydrogenase reductase"/>
    <property type="match status" value="1"/>
</dbReference>
<organism evidence="4 5">
    <name type="scientific">Crossiella cryophila</name>
    <dbReference type="NCBI Taxonomy" id="43355"/>
    <lineage>
        <taxon>Bacteria</taxon>
        <taxon>Bacillati</taxon>
        <taxon>Actinomycetota</taxon>
        <taxon>Actinomycetes</taxon>
        <taxon>Pseudonocardiales</taxon>
        <taxon>Pseudonocardiaceae</taxon>
        <taxon>Crossiella</taxon>
    </lineage>
</organism>